<organism evidence="7 8">
    <name type="scientific">Wenzhouxiangella sediminis</name>
    <dbReference type="NCBI Taxonomy" id="1792836"/>
    <lineage>
        <taxon>Bacteria</taxon>
        <taxon>Pseudomonadati</taxon>
        <taxon>Pseudomonadota</taxon>
        <taxon>Gammaproteobacteria</taxon>
        <taxon>Chromatiales</taxon>
        <taxon>Wenzhouxiangellaceae</taxon>
        <taxon>Wenzhouxiangella</taxon>
    </lineage>
</organism>
<feature type="transmembrane region" description="Helical" evidence="5">
    <location>
        <begin position="211"/>
        <end position="229"/>
    </location>
</feature>
<name>A0A3E1KBR3_9GAMM</name>
<evidence type="ECO:0000256" key="5">
    <source>
        <dbReference type="SAM" id="Phobius"/>
    </source>
</evidence>
<feature type="transmembrane region" description="Helical" evidence="5">
    <location>
        <begin position="187"/>
        <end position="205"/>
    </location>
</feature>
<evidence type="ECO:0000256" key="3">
    <source>
        <dbReference type="ARBA" id="ARBA00022989"/>
    </source>
</evidence>
<evidence type="ECO:0000259" key="6">
    <source>
        <dbReference type="Pfam" id="PF04932"/>
    </source>
</evidence>
<proteinExistence type="predicted"/>
<dbReference type="PANTHER" id="PTHR37422">
    <property type="entry name" value="TEICHURONIC ACID BIOSYNTHESIS PROTEIN TUAE"/>
    <property type="match status" value="1"/>
</dbReference>
<evidence type="ECO:0000256" key="1">
    <source>
        <dbReference type="ARBA" id="ARBA00004141"/>
    </source>
</evidence>
<dbReference type="Pfam" id="PF04932">
    <property type="entry name" value="Wzy_C"/>
    <property type="match status" value="1"/>
</dbReference>
<gene>
    <name evidence="7" type="ORF">DZC52_02470</name>
</gene>
<dbReference type="Proteomes" id="UP000260351">
    <property type="component" value="Unassembled WGS sequence"/>
</dbReference>
<feature type="transmembrane region" description="Helical" evidence="5">
    <location>
        <begin position="374"/>
        <end position="396"/>
    </location>
</feature>
<keyword evidence="4 5" id="KW-0472">Membrane</keyword>
<feature type="transmembrane region" description="Helical" evidence="5">
    <location>
        <begin position="335"/>
        <end position="362"/>
    </location>
</feature>
<keyword evidence="7" id="KW-0436">Ligase</keyword>
<evidence type="ECO:0000256" key="2">
    <source>
        <dbReference type="ARBA" id="ARBA00022692"/>
    </source>
</evidence>
<accession>A0A3E1KBR3</accession>
<feature type="transmembrane region" description="Helical" evidence="5">
    <location>
        <begin position="402"/>
        <end position="420"/>
    </location>
</feature>
<dbReference type="InterPro" id="IPR007016">
    <property type="entry name" value="O-antigen_ligase-rel_domated"/>
</dbReference>
<keyword evidence="2 5" id="KW-0812">Transmembrane</keyword>
<feature type="transmembrane region" description="Helical" evidence="5">
    <location>
        <begin position="39"/>
        <end position="58"/>
    </location>
</feature>
<feature type="transmembrane region" description="Helical" evidence="5">
    <location>
        <begin position="14"/>
        <end position="33"/>
    </location>
</feature>
<dbReference type="RefSeq" id="WP_116649534.1">
    <property type="nucleotide sequence ID" value="NZ_QUZK01000013.1"/>
</dbReference>
<keyword evidence="8" id="KW-1185">Reference proteome</keyword>
<feature type="transmembrane region" description="Helical" evidence="5">
    <location>
        <begin position="124"/>
        <end position="142"/>
    </location>
</feature>
<reference evidence="7 8" key="1">
    <citation type="submission" date="2018-08" db="EMBL/GenBank/DDBJ databases">
        <title>Wenzhouxiangella salilacus sp. nov., a novel bacterium isolated from a saline lake in Xinjiang Province, China.</title>
        <authorList>
            <person name="Han S."/>
        </authorList>
    </citation>
    <scope>NUCLEOTIDE SEQUENCE [LARGE SCALE GENOMIC DNA]</scope>
    <source>
        <strain evidence="7 8">XDB06</strain>
    </source>
</reference>
<dbReference type="EMBL" id="QUZK01000013">
    <property type="protein sequence ID" value="RFF32124.1"/>
    <property type="molecule type" value="Genomic_DNA"/>
</dbReference>
<dbReference type="PANTHER" id="PTHR37422:SF13">
    <property type="entry name" value="LIPOPOLYSACCHARIDE BIOSYNTHESIS PROTEIN PA4999-RELATED"/>
    <property type="match status" value="1"/>
</dbReference>
<dbReference type="OrthoDB" id="9815923at2"/>
<comment type="caution">
    <text evidence="7">The sequence shown here is derived from an EMBL/GenBank/DDBJ whole genome shotgun (WGS) entry which is preliminary data.</text>
</comment>
<feature type="domain" description="O-antigen ligase-related" evidence="6">
    <location>
        <begin position="194"/>
        <end position="350"/>
    </location>
</feature>
<dbReference type="GO" id="GO:0016020">
    <property type="term" value="C:membrane"/>
    <property type="evidence" value="ECO:0007669"/>
    <property type="project" value="UniProtKB-SubCell"/>
</dbReference>
<comment type="subcellular location">
    <subcellularLocation>
        <location evidence="1">Membrane</location>
        <topology evidence="1">Multi-pass membrane protein</topology>
    </subcellularLocation>
</comment>
<protein>
    <submittedName>
        <fullName evidence="7">O-antigen ligase domain-containing protein</fullName>
    </submittedName>
</protein>
<evidence type="ECO:0000313" key="7">
    <source>
        <dbReference type="EMBL" id="RFF32124.1"/>
    </source>
</evidence>
<dbReference type="AlphaFoldDB" id="A0A3E1KBR3"/>
<feature type="transmembrane region" description="Helical" evidence="5">
    <location>
        <begin position="236"/>
        <end position="255"/>
    </location>
</feature>
<evidence type="ECO:0000256" key="4">
    <source>
        <dbReference type="ARBA" id="ARBA00023136"/>
    </source>
</evidence>
<sequence>MIEAAATRVAADSILSRLTGAVLFGTLALGLVVPNAVDAGLVALVLLALGWLAGSGQLRRPGLGRLERFYLLMPVLFVLAWLAAWWLHGTASVGMTTAERLPKLLAIVPLYLFLRRVDGLDGAWWNGLVAGCLVAGGYALWYTWTGQQGVHGTRVPGPTNPIYFGGLSLAYGLMLIPRLADERQSTPARVLTIAAIVLAFVANALSGSRGAWLAIPALLCIYLFTAGAGQPLRWRLGVPFVIAALSLVVLLTPVLPMSDRLDETLAELSLITEGGNGNGGFGLRVQLWEVAGGLIGAEPLTGTGPGSFRLALVESVQAGDFSKGLLRYDHPHNQYLSALIDGGIGLLAVLAALFAAPILLVSGLSRRYSRQCRYLAWCALAAGVVLAIMALSESIFERSAGVVWYALLTSVSAALAVGSGHQAPD</sequence>
<keyword evidence="3 5" id="KW-1133">Transmembrane helix</keyword>
<dbReference type="GO" id="GO:0016874">
    <property type="term" value="F:ligase activity"/>
    <property type="evidence" value="ECO:0007669"/>
    <property type="project" value="UniProtKB-KW"/>
</dbReference>
<dbReference type="InterPro" id="IPR051533">
    <property type="entry name" value="WaaL-like"/>
</dbReference>
<evidence type="ECO:0000313" key="8">
    <source>
        <dbReference type="Proteomes" id="UP000260351"/>
    </source>
</evidence>
<feature type="transmembrane region" description="Helical" evidence="5">
    <location>
        <begin position="70"/>
        <end position="88"/>
    </location>
</feature>